<accession>A0A3S2Y1M4</accession>
<evidence type="ECO:0000313" key="2">
    <source>
        <dbReference type="EMBL" id="RVU35134.1"/>
    </source>
</evidence>
<keyword evidence="3" id="KW-1185">Reference proteome</keyword>
<sequence length="76" mass="8643">MYIKHVVFSSPSYAFAGLERLSVALWQSVCGVAERVVEANRCRRDYERLEELPDFLLDDIGITRGEIKAAARRNAL</sequence>
<evidence type="ECO:0000313" key="3">
    <source>
        <dbReference type="Proteomes" id="UP000287447"/>
    </source>
</evidence>
<organism evidence="2 3">
    <name type="scientific">Hwanghaeella grinnelliae</name>
    <dbReference type="NCBI Taxonomy" id="2500179"/>
    <lineage>
        <taxon>Bacteria</taxon>
        <taxon>Pseudomonadati</taxon>
        <taxon>Pseudomonadota</taxon>
        <taxon>Alphaproteobacteria</taxon>
        <taxon>Rhodospirillales</taxon>
        <taxon>Rhodospirillaceae</taxon>
        <taxon>Hwanghaeella</taxon>
    </lineage>
</organism>
<dbReference type="Proteomes" id="UP000287447">
    <property type="component" value="Unassembled WGS sequence"/>
</dbReference>
<evidence type="ECO:0000259" key="1">
    <source>
        <dbReference type="Pfam" id="PF06568"/>
    </source>
</evidence>
<dbReference type="InterPro" id="IPR009506">
    <property type="entry name" value="YjiS-like"/>
</dbReference>
<dbReference type="OrthoDB" id="8096613at2"/>
<dbReference type="EMBL" id="SADE01000003">
    <property type="protein sequence ID" value="RVU35134.1"/>
    <property type="molecule type" value="Genomic_DNA"/>
</dbReference>
<dbReference type="RefSeq" id="WP_127767455.1">
    <property type="nucleotide sequence ID" value="NZ_SADE01000003.1"/>
</dbReference>
<dbReference type="AlphaFoldDB" id="A0A3S2Y1M4"/>
<reference evidence="3" key="1">
    <citation type="submission" date="2019-01" db="EMBL/GenBank/DDBJ databases">
        <title>Gri0909 isolated from a small marine red alga.</title>
        <authorList>
            <person name="Kim J."/>
            <person name="Jeong S.E."/>
            <person name="Jeon C.O."/>
        </authorList>
    </citation>
    <scope>NUCLEOTIDE SEQUENCE [LARGE SCALE GENOMIC DNA]</scope>
    <source>
        <strain evidence="3">Gri0909</strain>
    </source>
</reference>
<name>A0A3S2Y1M4_9PROT</name>
<comment type="caution">
    <text evidence="2">The sequence shown here is derived from an EMBL/GenBank/DDBJ whole genome shotgun (WGS) entry which is preliminary data.</text>
</comment>
<gene>
    <name evidence="2" type="ORF">EOI86_20140</name>
</gene>
<proteinExistence type="predicted"/>
<protein>
    <submittedName>
        <fullName evidence="2">DUF1127 domain-containing protein</fullName>
    </submittedName>
</protein>
<dbReference type="Pfam" id="PF06568">
    <property type="entry name" value="YjiS-like"/>
    <property type="match status" value="1"/>
</dbReference>
<feature type="domain" description="YjiS-like" evidence="1">
    <location>
        <begin position="33"/>
        <end position="67"/>
    </location>
</feature>